<organism evidence="1 2">
    <name type="scientific">Nephila pilipes</name>
    <name type="common">Giant wood spider</name>
    <name type="synonym">Nephila maculata</name>
    <dbReference type="NCBI Taxonomy" id="299642"/>
    <lineage>
        <taxon>Eukaryota</taxon>
        <taxon>Metazoa</taxon>
        <taxon>Ecdysozoa</taxon>
        <taxon>Arthropoda</taxon>
        <taxon>Chelicerata</taxon>
        <taxon>Arachnida</taxon>
        <taxon>Araneae</taxon>
        <taxon>Araneomorphae</taxon>
        <taxon>Entelegynae</taxon>
        <taxon>Araneoidea</taxon>
        <taxon>Nephilidae</taxon>
        <taxon>Nephila</taxon>
    </lineage>
</organism>
<dbReference type="EMBL" id="BMAW01024620">
    <property type="protein sequence ID" value="GFT88593.1"/>
    <property type="molecule type" value="Genomic_DNA"/>
</dbReference>
<gene>
    <name evidence="1" type="ORF">NPIL_91151</name>
</gene>
<sequence length="137" mass="15742">MEESNVIPLIVVHIILHVKAVLDCRAFSQSRFFSSHSCKHCCHSRSQVISMSCPSRNAIFQGVNAQIYTTNPFKRSLKCMQTESSICVDHLNIIEPLKKTLKNQICSRYPPPISLRNFLKISMKNERFLNKFDGFHS</sequence>
<keyword evidence="2" id="KW-1185">Reference proteome</keyword>
<dbReference type="Proteomes" id="UP000887013">
    <property type="component" value="Unassembled WGS sequence"/>
</dbReference>
<dbReference type="AlphaFoldDB" id="A0A8X6U9K6"/>
<accession>A0A8X6U9K6</accession>
<evidence type="ECO:0000313" key="1">
    <source>
        <dbReference type="EMBL" id="GFT88593.1"/>
    </source>
</evidence>
<reference evidence="1" key="1">
    <citation type="submission" date="2020-08" db="EMBL/GenBank/DDBJ databases">
        <title>Multicomponent nature underlies the extraordinary mechanical properties of spider dragline silk.</title>
        <authorList>
            <person name="Kono N."/>
            <person name="Nakamura H."/>
            <person name="Mori M."/>
            <person name="Yoshida Y."/>
            <person name="Ohtoshi R."/>
            <person name="Malay A.D."/>
            <person name="Moran D.A.P."/>
            <person name="Tomita M."/>
            <person name="Numata K."/>
            <person name="Arakawa K."/>
        </authorList>
    </citation>
    <scope>NUCLEOTIDE SEQUENCE</scope>
</reference>
<name>A0A8X6U9K6_NEPPI</name>
<protein>
    <submittedName>
        <fullName evidence="1">Uncharacterized protein</fullName>
    </submittedName>
</protein>
<proteinExistence type="predicted"/>
<comment type="caution">
    <text evidence="1">The sequence shown here is derived from an EMBL/GenBank/DDBJ whole genome shotgun (WGS) entry which is preliminary data.</text>
</comment>
<evidence type="ECO:0000313" key="2">
    <source>
        <dbReference type="Proteomes" id="UP000887013"/>
    </source>
</evidence>